<feature type="chain" id="PRO_5040870652" evidence="2">
    <location>
        <begin position="27"/>
        <end position="216"/>
    </location>
</feature>
<gene>
    <name evidence="3" type="ORF">Pfra01_000854200</name>
</gene>
<dbReference type="EMBL" id="BSXT01000770">
    <property type="protein sequence ID" value="GMF33886.1"/>
    <property type="molecule type" value="Genomic_DNA"/>
</dbReference>
<evidence type="ECO:0000256" key="1">
    <source>
        <dbReference type="SAM" id="MobiDB-lite"/>
    </source>
</evidence>
<keyword evidence="4" id="KW-1185">Reference proteome</keyword>
<keyword evidence="2" id="KW-0732">Signal</keyword>
<dbReference type="Proteomes" id="UP001165121">
    <property type="component" value="Unassembled WGS sequence"/>
</dbReference>
<organism evidence="3 4">
    <name type="scientific">Phytophthora fragariaefolia</name>
    <dbReference type="NCBI Taxonomy" id="1490495"/>
    <lineage>
        <taxon>Eukaryota</taxon>
        <taxon>Sar</taxon>
        <taxon>Stramenopiles</taxon>
        <taxon>Oomycota</taxon>
        <taxon>Peronosporomycetes</taxon>
        <taxon>Peronosporales</taxon>
        <taxon>Peronosporaceae</taxon>
        <taxon>Phytophthora</taxon>
    </lineage>
</organism>
<protein>
    <submittedName>
        <fullName evidence="3">Unnamed protein product</fullName>
    </submittedName>
</protein>
<accession>A0A9W7CLH4</accession>
<feature type="region of interest" description="Disordered" evidence="1">
    <location>
        <begin position="108"/>
        <end position="137"/>
    </location>
</feature>
<evidence type="ECO:0000313" key="4">
    <source>
        <dbReference type="Proteomes" id="UP001165121"/>
    </source>
</evidence>
<reference evidence="3" key="1">
    <citation type="submission" date="2023-04" db="EMBL/GenBank/DDBJ databases">
        <title>Phytophthora fragariaefolia NBRC 109709.</title>
        <authorList>
            <person name="Ichikawa N."/>
            <person name="Sato H."/>
            <person name="Tonouchi N."/>
        </authorList>
    </citation>
    <scope>NUCLEOTIDE SEQUENCE</scope>
    <source>
        <strain evidence="3">NBRC 109709</strain>
    </source>
</reference>
<evidence type="ECO:0000256" key="2">
    <source>
        <dbReference type="SAM" id="SignalP"/>
    </source>
</evidence>
<evidence type="ECO:0000313" key="3">
    <source>
        <dbReference type="EMBL" id="GMF33886.1"/>
    </source>
</evidence>
<feature type="signal peptide" evidence="2">
    <location>
        <begin position="1"/>
        <end position="26"/>
    </location>
</feature>
<sequence>MVGSVSLAALLASPLRLYLRLVNVYAAVAPSSIMHGGKKLTARQERVLSVAYGDYVRKRTQAKEDNRPWKSKLLEAMQEQERQRSNSLTSEDLTQVLDALDSSQVHRSRPGIDAEAVAATSDCRENEEEEPNADRFPTEMPRTKLARNATKVLSPTEAALAEVLEQLEKETGLNRVEIATTWTMWMKKFHLTSWRALMFAIHPEMTKAPMSARIKL</sequence>
<name>A0A9W7CLH4_9STRA</name>
<dbReference type="OrthoDB" id="134998at2759"/>
<dbReference type="AlphaFoldDB" id="A0A9W7CLH4"/>
<comment type="caution">
    <text evidence="3">The sequence shown here is derived from an EMBL/GenBank/DDBJ whole genome shotgun (WGS) entry which is preliminary data.</text>
</comment>
<proteinExistence type="predicted"/>